<keyword evidence="2" id="KW-0472">Membrane</keyword>
<dbReference type="Pfam" id="PF12319">
    <property type="entry name" value="TryThrA_C"/>
    <property type="match status" value="1"/>
</dbReference>
<protein>
    <recommendedName>
        <fullName evidence="3">Tryptophan/threonine-rich plasmodium antigen C-terminal domain-containing protein</fullName>
    </recommendedName>
</protein>
<sequence>MEPISAVEGHNTPSASTMDGENARSKILLNNDMNASGPDIQKIPSVPNSTNTLLGSETVVEASSDTFNESLVNSDEIITNEILVENAGILKRMFRIYSKMSVIKFNGMVSKVVDVITPIIHYPIAHHAIAYSKVITEKLGKSHILLLKCKDELEKLQIIQVLRDHAMNMHMHMLDNRLQLAMLTFASLLISFLLTLMIKRIHDSIIFYITGGNKENKNMPEYDVNNIEGSEEGKEELWEDWKSELDEKFEEFNSKLEDDTKEMIELKGKEWNTWKENHENKWLHYNEHLERAYKKKILTESSDFDDEQWGEWVKTEAKKSMNLEFKSWLLKTKYNMDKWTMKQWGNWKNNTFNEWLSSDWKLRENKYWKYWKYINEGVIKLYTSKFENMKKWEDRLNREVSEWNEWTEIKNYFFMNKKTSEWEKFENDTTQNYEEWRNEFIDKLIEGKKWNVWKSEKKNYKSKKRKLKEKEKKEKEKKEKEKKEKEQKEKEQKENEIKSGLNNPSYKKYNSPNTGSNIFNFVSNVLKQWNSPIPNSKPPYKIRNSMNNRNNYFPSSNRNHNNWDAYNNDHNPLNKTWKIWENPNEPTTSLNDNRNHLDPRNSDINTLNRWGWKRNNRNGVSSSSYGTRKRINPQNGDYNPMVGILKYMDTPSSNYNPSNANWNHWNNRYENSKYNSWNP</sequence>
<feature type="compositionally biased region" description="Polar residues" evidence="1">
    <location>
        <begin position="620"/>
        <end position="636"/>
    </location>
</feature>
<feature type="transmembrane region" description="Helical" evidence="2">
    <location>
        <begin position="178"/>
        <end position="198"/>
    </location>
</feature>
<feature type="region of interest" description="Disordered" evidence="1">
    <location>
        <begin position="615"/>
        <end position="636"/>
    </location>
</feature>
<evidence type="ECO:0000313" key="4">
    <source>
        <dbReference type="EMBL" id="SCM22920.1"/>
    </source>
</evidence>
<evidence type="ECO:0000256" key="2">
    <source>
        <dbReference type="SAM" id="Phobius"/>
    </source>
</evidence>
<organism evidence="4 5">
    <name type="scientific">Plasmodium chabaudi adami</name>
    <dbReference type="NCBI Taxonomy" id="5826"/>
    <lineage>
        <taxon>Eukaryota</taxon>
        <taxon>Sar</taxon>
        <taxon>Alveolata</taxon>
        <taxon>Apicomplexa</taxon>
        <taxon>Aconoidasida</taxon>
        <taxon>Haemosporida</taxon>
        <taxon>Plasmodiidae</taxon>
        <taxon>Plasmodium</taxon>
        <taxon>Plasmodium (Vinckeia)</taxon>
    </lineage>
</organism>
<keyword evidence="2" id="KW-0812">Transmembrane</keyword>
<feature type="region of interest" description="Disordered" evidence="1">
    <location>
        <begin position="1"/>
        <end position="21"/>
    </location>
</feature>
<accession>A0A1C6YID1</accession>
<dbReference type="EMBL" id="LT608191">
    <property type="protein sequence ID" value="SCM22920.1"/>
    <property type="molecule type" value="Genomic_DNA"/>
</dbReference>
<evidence type="ECO:0000259" key="3">
    <source>
        <dbReference type="Pfam" id="PF12319"/>
    </source>
</evidence>
<feature type="compositionally biased region" description="Polar residues" evidence="1">
    <location>
        <begin position="500"/>
        <end position="511"/>
    </location>
</feature>
<reference evidence="4 5" key="1">
    <citation type="submission" date="2016-08" db="EMBL/GenBank/DDBJ databases">
        <authorList>
            <consortium name="Pathogen Informatics"/>
        </authorList>
    </citation>
    <scope>NUCLEOTIDE SEQUENCE [LARGE SCALE GENOMIC DNA]</scope>
    <source>
        <strain evidence="4 5">DS</strain>
    </source>
</reference>
<name>A0A1C6YID1_PLACE</name>
<proteinExistence type="predicted"/>
<gene>
    <name evidence="4" type="ORF">PCHDS_000307600</name>
</gene>
<evidence type="ECO:0000313" key="5">
    <source>
        <dbReference type="Proteomes" id="UP000507536"/>
    </source>
</evidence>
<feature type="domain" description="Tryptophan/threonine-rich plasmodium antigen C-terminal" evidence="3">
    <location>
        <begin position="238"/>
        <end position="453"/>
    </location>
</feature>
<feature type="compositionally biased region" description="Basic and acidic residues" evidence="1">
    <location>
        <begin position="468"/>
        <end position="497"/>
    </location>
</feature>
<dbReference type="InterPro" id="IPR022089">
    <property type="entry name" value="Plasmodium-antigen_C"/>
</dbReference>
<dbReference type="AlphaFoldDB" id="A0A1C6YID1"/>
<dbReference type="Proteomes" id="UP000507536">
    <property type="component" value="Chromosome 11"/>
</dbReference>
<feature type="region of interest" description="Disordered" evidence="1">
    <location>
        <begin position="463"/>
        <end position="511"/>
    </location>
</feature>
<evidence type="ECO:0000256" key="1">
    <source>
        <dbReference type="SAM" id="MobiDB-lite"/>
    </source>
</evidence>
<keyword evidence="2" id="KW-1133">Transmembrane helix</keyword>